<evidence type="ECO:0008006" key="3">
    <source>
        <dbReference type="Google" id="ProtNLM"/>
    </source>
</evidence>
<dbReference type="Proteomes" id="UP000192320">
    <property type="component" value="Unassembled WGS sequence"/>
</dbReference>
<dbReference type="EMBL" id="MVHZ01000001">
    <property type="protein sequence ID" value="ORB04352.1"/>
    <property type="molecule type" value="Genomic_DNA"/>
</dbReference>
<evidence type="ECO:0000313" key="2">
    <source>
        <dbReference type="Proteomes" id="UP000192320"/>
    </source>
</evidence>
<protein>
    <recommendedName>
        <fullName evidence="3">Orotate phosphoribosyltransferase</fullName>
    </recommendedName>
</protein>
<dbReference type="CDD" id="cd06223">
    <property type="entry name" value="PRTases_typeI"/>
    <property type="match status" value="1"/>
</dbReference>
<gene>
    <name evidence="1" type="ORF">BST33_00130</name>
</gene>
<comment type="caution">
    <text evidence="1">The sequence shown here is derived from an EMBL/GenBank/DDBJ whole genome shotgun (WGS) entry which is preliminary data.</text>
</comment>
<dbReference type="InterPro" id="IPR000836">
    <property type="entry name" value="PRTase_dom"/>
</dbReference>
<reference evidence="1 2" key="1">
    <citation type="submission" date="2017-02" db="EMBL/GenBank/DDBJ databases">
        <title>The new phylogeny of genus Mycobacterium.</title>
        <authorList>
            <person name="Tortoli E."/>
            <person name="Trovato A."/>
            <person name="Cirillo D.M."/>
        </authorList>
    </citation>
    <scope>NUCLEOTIDE SEQUENCE [LARGE SCALE GENOMIC DNA]</scope>
    <source>
        <strain evidence="1 2">DSM 45633</strain>
    </source>
</reference>
<dbReference type="AlphaFoldDB" id="A0AA91RNQ7"/>
<dbReference type="Gene3D" id="3.40.50.2020">
    <property type="match status" value="1"/>
</dbReference>
<name>A0AA91RNQ7_9MYCO</name>
<accession>A0AA91RNQ7</accession>
<dbReference type="InterPro" id="IPR029057">
    <property type="entry name" value="PRTase-like"/>
</dbReference>
<evidence type="ECO:0000313" key="1">
    <source>
        <dbReference type="EMBL" id="ORB04352.1"/>
    </source>
</evidence>
<dbReference type="SUPFAM" id="SSF53271">
    <property type="entry name" value="PRTase-like"/>
    <property type="match status" value="1"/>
</dbReference>
<proteinExistence type="predicted"/>
<sequence>MAEGNTHGETTIEYFFQDCVQEVATTGIRGMTKILAAPSLSRAFSMSGRSVPQRAVNQDVLLTLVSSSGKTKFDRGPRTLDFRTHYMGSVHEPERLLEHARRQLAAVDYDTLVGTGLSGAIAVTELARQLEKWYLVVRKPNDSSHSNLPVEGRLGERWLFVDDLIETGATARWVREKVTEVAKGANFRTEMVGAFLYADVWNSEAFYGPNSELMQSAFAQHWTDTELGMSGK</sequence>
<organism evidence="1 2">
    <name type="scientific">Mycolicibacter minnesotensis</name>
    <dbReference type="NCBI Taxonomy" id="1118379"/>
    <lineage>
        <taxon>Bacteria</taxon>
        <taxon>Bacillati</taxon>
        <taxon>Actinomycetota</taxon>
        <taxon>Actinomycetes</taxon>
        <taxon>Mycobacteriales</taxon>
        <taxon>Mycobacteriaceae</taxon>
        <taxon>Mycolicibacter</taxon>
    </lineage>
</organism>
<keyword evidence="2" id="KW-1185">Reference proteome</keyword>